<comment type="catalytic activity">
    <reaction evidence="9 10">
        <text>XTP + H2O = XMP + diphosphate + H(+)</text>
        <dbReference type="Rhea" id="RHEA:28610"/>
        <dbReference type="ChEBI" id="CHEBI:15377"/>
        <dbReference type="ChEBI" id="CHEBI:15378"/>
        <dbReference type="ChEBI" id="CHEBI:33019"/>
        <dbReference type="ChEBI" id="CHEBI:57464"/>
        <dbReference type="ChEBI" id="CHEBI:61314"/>
        <dbReference type="EC" id="3.6.1.66"/>
    </reaction>
</comment>
<protein>
    <recommendedName>
        <fullName evidence="10">dITP/XTP pyrophosphatase</fullName>
        <ecNumber evidence="10">3.6.1.66</ecNumber>
    </recommendedName>
    <alternativeName>
        <fullName evidence="10">Non-canonical purine NTP pyrophosphatase</fullName>
    </alternativeName>
    <alternativeName>
        <fullName evidence="10">Non-standard purine NTP pyrophosphatase</fullName>
    </alternativeName>
    <alternativeName>
        <fullName evidence="10">Nucleoside-triphosphate diphosphatase</fullName>
    </alternativeName>
    <alternativeName>
        <fullName evidence="10">Nucleoside-triphosphate pyrophosphatase</fullName>
        <shortName evidence="10">NTPase</shortName>
    </alternativeName>
</protein>
<keyword evidence="3 10" id="KW-0479">Metal-binding</keyword>
<dbReference type="GO" id="GO:0000166">
    <property type="term" value="F:nucleotide binding"/>
    <property type="evidence" value="ECO:0007669"/>
    <property type="project" value="UniProtKB-KW"/>
</dbReference>
<evidence type="ECO:0000256" key="5">
    <source>
        <dbReference type="ARBA" id="ARBA00022801"/>
    </source>
</evidence>
<evidence type="ECO:0000256" key="1">
    <source>
        <dbReference type="ARBA" id="ARBA00008023"/>
    </source>
</evidence>
<name>D5EI09_CORAD</name>
<dbReference type="eggNOG" id="COG0127">
    <property type="taxonomic scope" value="Bacteria"/>
</dbReference>
<dbReference type="CDD" id="cd00515">
    <property type="entry name" value="HAM1"/>
    <property type="match status" value="1"/>
</dbReference>
<comment type="similarity">
    <text evidence="1 10 11">Belongs to the HAM1 NTPase family.</text>
</comment>
<feature type="binding site" evidence="10">
    <location>
        <begin position="155"/>
        <end position="158"/>
    </location>
    <ligand>
        <name>substrate</name>
    </ligand>
</feature>
<sequence>MPQLIIATGNPHKVEEFEGLLEGLGFDVVSAKVCGGMPEVDENGDTFAANAQLKAEALRKLAPVDAWVLADDSGLEVDALQGAPGIYSARYAGPNASDEANLAKLLEAIKDVPEGERAARFRCVLCLIDPDGFISHYDGSCEGRMAQEGSGAEGFGYDPAFLPDGYDQTFGELGEVVKRELSHRARACQWLREIVSELEL</sequence>
<feature type="binding site" evidence="10">
    <location>
        <position position="41"/>
    </location>
    <ligand>
        <name>Mg(2+)</name>
        <dbReference type="ChEBI" id="CHEBI:18420"/>
    </ligand>
</feature>
<dbReference type="GO" id="GO:0036220">
    <property type="term" value="F:ITP diphosphatase activity"/>
    <property type="evidence" value="ECO:0007669"/>
    <property type="project" value="UniProtKB-UniRule"/>
</dbReference>
<dbReference type="InterPro" id="IPR020922">
    <property type="entry name" value="dITP/XTP_pyrophosphatase"/>
</dbReference>
<comment type="function">
    <text evidence="10">Pyrophosphatase that catalyzes the hydrolysis of nucleoside triphosphates to their monophosphate derivatives, with a high preference for the non-canonical purine nucleotides XTP (xanthosine triphosphate), dITP (deoxyinosine triphosphate) and ITP. Seems to function as a house-cleaning enzyme that removes non-canonical purine nucleotides from the nucleotide pool, thus preventing their incorporation into DNA/RNA and avoiding chromosomal lesions.</text>
</comment>
<dbReference type="PANTHER" id="PTHR11067:SF9">
    <property type="entry name" value="INOSINE TRIPHOSPHATE PYROPHOSPHATASE"/>
    <property type="match status" value="1"/>
</dbReference>
<dbReference type="GO" id="GO:0005829">
    <property type="term" value="C:cytosol"/>
    <property type="evidence" value="ECO:0007669"/>
    <property type="project" value="TreeGrafter"/>
</dbReference>
<dbReference type="Pfam" id="PF01725">
    <property type="entry name" value="Ham1p_like"/>
    <property type="match status" value="1"/>
</dbReference>
<keyword evidence="7 10" id="KW-0546">Nucleotide metabolism</keyword>
<accession>D5EI09</accession>
<comment type="catalytic activity">
    <reaction evidence="8 10">
        <text>dITP + H2O = dIMP + diphosphate + H(+)</text>
        <dbReference type="Rhea" id="RHEA:28342"/>
        <dbReference type="ChEBI" id="CHEBI:15377"/>
        <dbReference type="ChEBI" id="CHEBI:15378"/>
        <dbReference type="ChEBI" id="CHEBI:33019"/>
        <dbReference type="ChEBI" id="CHEBI:61194"/>
        <dbReference type="ChEBI" id="CHEBI:61382"/>
        <dbReference type="EC" id="3.6.1.66"/>
    </reaction>
</comment>
<organism evidence="12 13">
    <name type="scientific">Coraliomargarita akajimensis (strain DSM 45221 / IAM 15411 / JCM 23193 / KCTC 12865 / 04OKA010-24)</name>
    <dbReference type="NCBI Taxonomy" id="583355"/>
    <lineage>
        <taxon>Bacteria</taxon>
        <taxon>Pseudomonadati</taxon>
        <taxon>Verrucomicrobiota</taxon>
        <taxon>Opitutia</taxon>
        <taxon>Puniceicoccales</taxon>
        <taxon>Coraliomargaritaceae</taxon>
        <taxon>Coraliomargarita</taxon>
    </lineage>
</organism>
<reference evidence="12 13" key="1">
    <citation type="journal article" date="2010" name="Stand. Genomic Sci.">
        <title>Complete genome sequence of Coraliomargarita akajimensis type strain (04OKA010-24).</title>
        <authorList>
            <person name="Mavromatis K."/>
            <person name="Abt B."/>
            <person name="Brambilla E."/>
            <person name="Lapidus A."/>
            <person name="Copeland A."/>
            <person name="Deshpande S."/>
            <person name="Nolan M."/>
            <person name="Lucas S."/>
            <person name="Tice H."/>
            <person name="Cheng J.F."/>
            <person name="Han C."/>
            <person name="Detter J.C."/>
            <person name="Woyke T."/>
            <person name="Goodwin L."/>
            <person name="Pitluck S."/>
            <person name="Held B."/>
            <person name="Brettin T."/>
            <person name="Tapia R."/>
            <person name="Ivanova N."/>
            <person name="Mikhailova N."/>
            <person name="Pati A."/>
            <person name="Liolios K."/>
            <person name="Chen A."/>
            <person name="Palaniappan K."/>
            <person name="Land M."/>
            <person name="Hauser L."/>
            <person name="Chang Y.J."/>
            <person name="Jeffries C.D."/>
            <person name="Rohde M."/>
            <person name="Goker M."/>
            <person name="Bristow J."/>
            <person name="Eisen J.A."/>
            <person name="Markowitz V."/>
            <person name="Hugenholtz P."/>
            <person name="Klenk H.P."/>
            <person name="Kyrpides N.C."/>
        </authorList>
    </citation>
    <scope>NUCLEOTIDE SEQUENCE [LARGE SCALE GENOMIC DNA]</scope>
    <source>
        <strain evidence="13">DSM 45221 / IAM 15411 / JCM 23193 / KCTC 12865</strain>
    </source>
</reference>
<dbReference type="GO" id="GO:0017111">
    <property type="term" value="F:ribonucleoside triphosphate phosphatase activity"/>
    <property type="evidence" value="ECO:0007669"/>
    <property type="project" value="InterPro"/>
</dbReference>
<dbReference type="NCBIfam" id="TIGR00042">
    <property type="entry name" value="RdgB/HAM1 family non-canonical purine NTP pyrophosphatase"/>
    <property type="match status" value="1"/>
</dbReference>
<dbReference type="KEGG" id="caa:Caka_3036"/>
<dbReference type="SUPFAM" id="SSF52972">
    <property type="entry name" value="ITPase-like"/>
    <property type="match status" value="1"/>
</dbReference>
<evidence type="ECO:0000256" key="9">
    <source>
        <dbReference type="ARBA" id="ARBA00052017"/>
    </source>
</evidence>
<dbReference type="GO" id="GO:0035870">
    <property type="term" value="F:dITP diphosphatase activity"/>
    <property type="evidence" value="ECO:0007669"/>
    <property type="project" value="UniProtKB-UniRule"/>
</dbReference>
<dbReference type="EMBL" id="CP001998">
    <property type="protein sequence ID" value="ADE56049.1"/>
    <property type="molecule type" value="Genomic_DNA"/>
</dbReference>
<evidence type="ECO:0000256" key="6">
    <source>
        <dbReference type="ARBA" id="ARBA00022842"/>
    </source>
</evidence>
<feature type="binding site" evidence="10">
    <location>
        <position position="72"/>
    </location>
    <ligand>
        <name>Mg(2+)</name>
        <dbReference type="ChEBI" id="CHEBI:18420"/>
    </ligand>
</feature>
<dbReference type="STRING" id="583355.Caka_3036"/>
<feature type="binding site" evidence="10">
    <location>
        <position position="178"/>
    </location>
    <ligand>
        <name>substrate</name>
    </ligand>
</feature>
<evidence type="ECO:0000256" key="4">
    <source>
        <dbReference type="ARBA" id="ARBA00022741"/>
    </source>
</evidence>
<dbReference type="RefSeq" id="WP_013044765.1">
    <property type="nucleotide sequence ID" value="NC_014008.1"/>
</dbReference>
<dbReference type="EC" id="3.6.1.66" evidence="10"/>
<dbReference type="AlphaFoldDB" id="D5EI09"/>
<dbReference type="GO" id="GO:0036222">
    <property type="term" value="F:XTP diphosphatase activity"/>
    <property type="evidence" value="ECO:0007669"/>
    <property type="project" value="UniProtKB-UniRule"/>
</dbReference>
<dbReference type="Proteomes" id="UP000000925">
    <property type="component" value="Chromosome"/>
</dbReference>
<comment type="catalytic activity">
    <reaction evidence="10">
        <text>ITP + H2O = IMP + diphosphate + H(+)</text>
        <dbReference type="Rhea" id="RHEA:29399"/>
        <dbReference type="ChEBI" id="CHEBI:15377"/>
        <dbReference type="ChEBI" id="CHEBI:15378"/>
        <dbReference type="ChEBI" id="CHEBI:33019"/>
        <dbReference type="ChEBI" id="CHEBI:58053"/>
        <dbReference type="ChEBI" id="CHEBI:61402"/>
        <dbReference type="EC" id="3.6.1.66"/>
    </reaction>
</comment>
<dbReference type="InterPro" id="IPR029001">
    <property type="entry name" value="ITPase-like_fam"/>
</dbReference>
<feature type="binding site" evidence="10">
    <location>
        <begin position="8"/>
        <end position="13"/>
    </location>
    <ligand>
        <name>substrate</name>
    </ligand>
</feature>
<dbReference type="OrthoDB" id="9807456at2"/>
<proteinExistence type="inferred from homology"/>
<keyword evidence="4 10" id="KW-0547">Nucleotide-binding</keyword>
<evidence type="ECO:0000256" key="2">
    <source>
        <dbReference type="ARBA" id="ARBA00011738"/>
    </source>
</evidence>
<evidence type="ECO:0000256" key="8">
    <source>
        <dbReference type="ARBA" id="ARBA00051875"/>
    </source>
</evidence>
<evidence type="ECO:0000256" key="3">
    <source>
        <dbReference type="ARBA" id="ARBA00022723"/>
    </source>
</evidence>
<dbReference type="GO" id="GO:0009146">
    <property type="term" value="P:purine nucleoside triphosphate catabolic process"/>
    <property type="evidence" value="ECO:0007669"/>
    <property type="project" value="UniProtKB-UniRule"/>
</dbReference>
<dbReference type="Gene3D" id="3.90.950.10">
    <property type="match status" value="1"/>
</dbReference>
<evidence type="ECO:0000256" key="11">
    <source>
        <dbReference type="RuleBase" id="RU003781"/>
    </source>
</evidence>
<keyword evidence="13" id="KW-1185">Reference proteome</keyword>
<gene>
    <name evidence="12" type="ordered locus">Caka_3036</name>
</gene>
<keyword evidence="6 10" id="KW-0460">Magnesium</keyword>
<comment type="subunit">
    <text evidence="2 10">Homodimer.</text>
</comment>
<evidence type="ECO:0000256" key="10">
    <source>
        <dbReference type="HAMAP-Rule" id="MF_01405"/>
    </source>
</evidence>
<dbReference type="HOGENOM" id="CLU_082080_0_2_0"/>
<dbReference type="GO" id="GO:0009117">
    <property type="term" value="P:nucleotide metabolic process"/>
    <property type="evidence" value="ECO:0007669"/>
    <property type="project" value="UniProtKB-KW"/>
</dbReference>
<evidence type="ECO:0000313" key="13">
    <source>
        <dbReference type="Proteomes" id="UP000000925"/>
    </source>
</evidence>
<feature type="binding site" evidence="10">
    <location>
        <position position="73"/>
    </location>
    <ligand>
        <name>substrate</name>
    </ligand>
</feature>
<evidence type="ECO:0000313" key="12">
    <source>
        <dbReference type="EMBL" id="ADE56049.1"/>
    </source>
</evidence>
<dbReference type="GO" id="GO:0046872">
    <property type="term" value="F:metal ion binding"/>
    <property type="evidence" value="ECO:0007669"/>
    <property type="project" value="UniProtKB-KW"/>
</dbReference>
<keyword evidence="5 10" id="KW-0378">Hydrolase</keyword>
<comment type="cofactor">
    <cofactor evidence="10">
        <name>Mg(2+)</name>
        <dbReference type="ChEBI" id="CHEBI:18420"/>
    </cofactor>
    <text evidence="10">Binds 1 Mg(2+) ion per subunit.</text>
</comment>
<evidence type="ECO:0000256" key="7">
    <source>
        <dbReference type="ARBA" id="ARBA00023080"/>
    </source>
</evidence>
<feature type="binding site" evidence="10">
    <location>
        <begin position="183"/>
        <end position="184"/>
    </location>
    <ligand>
        <name>substrate</name>
    </ligand>
</feature>
<dbReference type="FunFam" id="3.90.950.10:FF:000001">
    <property type="entry name" value="dITP/XTP pyrophosphatase"/>
    <property type="match status" value="1"/>
</dbReference>
<dbReference type="InterPro" id="IPR002637">
    <property type="entry name" value="RdgB/HAM1"/>
</dbReference>
<feature type="active site" description="Proton acceptor" evidence="10">
    <location>
        <position position="72"/>
    </location>
</feature>
<dbReference type="HAMAP" id="MF_01405">
    <property type="entry name" value="Non_canon_purine_NTPase"/>
    <property type="match status" value="1"/>
</dbReference>
<dbReference type="PANTHER" id="PTHR11067">
    <property type="entry name" value="INOSINE TRIPHOSPHATE PYROPHOSPHATASE/HAM1 PROTEIN"/>
    <property type="match status" value="1"/>
</dbReference>